<dbReference type="PANTHER" id="PTHR43415:SF3">
    <property type="entry name" value="GNAT-FAMILY ACETYLTRANSFERASE"/>
    <property type="match status" value="1"/>
</dbReference>
<comment type="caution">
    <text evidence="2">The sequence shown here is derived from an EMBL/GenBank/DDBJ whole genome shotgun (WGS) entry which is preliminary data.</text>
</comment>
<dbReference type="Proteomes" id="UP000245911">
    <property type="component" value="Unassembled WGS sequence"/>
</dbReference>
<evidence type="ECO:0000313" key="2">
    <source>
        <dbReference type="EMBL" id="PVH27267.1"/>
    </source>
</evidence>
<dbReference type="EMBL" id="QDKM01000018">
    <property type="protein sequence ID" value="PVH27267.1"/>
    <property type="molecule type" value="Genomic_DNA"/>
</dbReference>
<dbReference type="Pfam" id="PF13302">
    <property type="entry name" value="Acetyltransf_3"/>
    <property type="match status" value="1"/>
</dbReference>
<dbReference type="RefSeq" id="WP_116559987.1">
    <property type="nucleotide sequence ID" value="NZ_QDKM01000018.1"/>
</dbReference>
<dbReference type="NCBIfam" id="TIGR03585">
    <property type="entry name" value="PseH"/>
    <property type="match status" value="1"/>
</dbReference>
<keyword evidence="2" id="KW-0808">Transferase</keyword>
<gene>
    <name evidence="2" type="primary">pseH</name>
    <name evidence="2" type="ORF">DDE20_18425</name>
</gene>
<dbReference type="InterPro" id="IPR020036">
    <property type="entry name" value="PseH"/>
</dbReference>
<sequence length="179" mass="21098">MPSIGNLRHITETDLEFMRSWRNAPEVASKMYTRHHITAQEHRAWWSQIRTRDDQAYFIYEKSNEPLGVVGFTQIDLTNENCFWAFYASPDAPRGTGSRMEFLALDHVFTTLKLRKLSCEVLAFNDAVIKLHQKFGFQIEGVFRGHHKMDSEFMDIVRLSIMDHEWRSARENFVTILNR</sequence>
<dbReference type="OrthoDB" id="5358891at2"/>
<keyword evidence="3" id="KW-1185">Reference proteome</keyword>
<dbReference type="InterPro" id="IPR000182">
    <property type="entry name" value="GNAT_dom"/>
</dbReference>
<evidence type="ECO:0000313" key="3">
    <source>
        <dbReference type="Proteomes" id="UP000245911"/>
    </source>
</evidence>
<dbReference type="GO" id="GO:0016747">
    <property type="term" value="F:acyltransferase activity, transferring groups other than amino-acyl groups"/>
    <property type="evidence" value="ECO:0007669"/>
    <property type="project" value="InterPro"/>
</dbReference>
<dbReference type="PROSITE" id="PS51186">
    <property type="entry name" value="GNAT"/>
    <property type="match status" value="1"/>
</dbReference>
<organism evidence="2 3">
    <name type="scientific">Pararhodobacter oceanensis</name>
    <dbReference type="NCBI Taxonomy" id="2172121"/>
    <lineage>
        <taxon>Bacteria</taxon>
        <taxon>Pseudomonadati</taxon>
        <taxon>Pseudomonadota</taxon>
        <taxon>Alphaproteobacteria</taxon>
        <taxon>Rhodobacterales</taxon>
        <taxon>Paracoccaceae</taxon>
        <taxon>Pararhodobacter</taxon>
    </lineage>
</organism>
<dbReference type="AlphaFoldDB" id="A0A2T8HPA6"/>
<proteinExistence type="predicted"/>
<accession>A0A2T8HPA6</accession>
<reference evidence="2 3" key="1">
    <citation type="submission" date="2018-04" db="EMBL/GenBank/DDBJ databases">
        <title>Pararhodobacter oceanense sp. nov., isolated from marine intertidal sediment.</title>
        <authorList>
            <person name="Wang X.-L."/>
            <person name="Du Z.-J."/>
        </authorList>
    </citation>
    <scope>NUCLEOTIDE SEQUENCE [LARGE SCALE GENOMIC DNA]</scope>
    <source>
        <strain evidence="2 3">AM505</strain>
    </source>
</reference>
<protein>
    <submittedName>
        <fullName evidence="2">UDP-4-amino-4, 6-dideoxy-N-acetyl-beta-L-altrosamine N-acetyltransferase</fullName>
    </submittedName>
</protein>
<dbReference type="SUPFAM" id="SSF55729">
    <property type="entry name" value="Acyl-CoA N-acyltransferases (Nat)"/>
    <property type="match status" value="1"/>
</dbReference>
<dbReference type="Gene3D" id="3.40.630.30">
    <property type="match status" value="1"/>
</dbReference>
<feature type="domain" description="N-acetyltransferase" evidence="1">
    <location>
        <begin position="5"/>
        <end position="160"/>
    </location>
</feature>
<dbReference type="InterPro" id="IPR016181">
    <property type="entry name" value="Acyl_CoA_acyltransferase"/>
</dbReference>
<dbReference type="PANTHER" id="PTHR43415">
    <property type="entry name" value="SPERMIDINE N(1)-ACETYLTRANSFERASE"/>
    <property type="match status" value="1"/>
</dbReference>
<name>A0A2T8HPA6_9RHOB</name>
<evidence type="ECO:0000259" key="1">
    <source>
        <dbReference type="PROSITE" id="PS51186"/>
    </source>
</evidence>